<feature type="domain" description="Sodium/calcium exchanger membrane region" evidence="10">
    <location>
        <begin position="475"/>
        <end position="617"/>
    </location>
</feature>
<feature type="transmembrane region" description="Helical" evidence="9">
    <location>
        <begin position="100"/>
        <end position="120"/>
    </location>
</feature>
<dbReference type="GO" id="GO:0012505">
    <property type="term" value="C:endomembrane system"/>
    <property type="evidence" value="ECO:0007669"/>
    <property type="project" value="UniProtKB-SubCell"/>
</dbReference>
<evidence type="ECO:0000256" key="5">
    <source>
        <dbReference type="ARBA" id="ARBA00022989"/>
    </source>
</evidence>
<name>A0A2V0NWA7_9CHLO</name>
<evidence type="ECO:0000256" key="1">
    <source>
        <dbReference type="ARBA" id="ARBA00004127"/>
    </source>
</evidence>
<evidence type="ECO:0000256" key="7">
    <source>
        <dbReference type="ARBA" id="ARBA00023136"/>
    </source>
</evidence>
<dbReference type="Proteomes" id="UP000247498">
    <property type="component" value="Unassembled WGS sequence"/>
</dbReference>
<evidence type="ECO:0000256" key="4">
    <source>
        <dbReference type="ARBA" id="ARBA00022692"/>
    </source>
</evidence>
<dbReference type="GO" id="GO:0015369">
    <property type="term" value="F:calcium:proton antiporter activity"/>
    <property type="evidence" value="ECO:0007669"/>
    <property type="project" value="TreeGrafter"/>
</dbReference>
<gene>
    <name evidence="11" type="ORF">Rsub_04648</name>
</gene>
<keyword evidence="2" id="KW-0813">Transport</keyword>
<keyword evidence="6" id="KW-0406">Ion transport</keyword>
<evidence type="ECO:0000259" key="10">
    <source>
        <dbReference type="Pfam" id="PF01699"/>
    </source>
</evidence>
<evidence type="ECO:0000313" key="11">
    <source>
        <dbReference type="EMBL" id="GBF91924.1"/>
    </source>
</evidence>
<evidence type="ECO:0000256" key="2">
    <source>
        <dbReference type="ARBA" id="ARBA00022448"/>
    </source>
</evidence>
<feature type="transmembrane region" description="Helical" evidence="9">
    <location>
        <begin position="24"/>
        <end position="45"/>
    </location>
</feature>
<dbReference type="OrthoDB" id="546812at2759"/>
<dbReference type="InParanoid" id="A0A2V0NWA7"/>
<feature type="transmembrane region" description="Helical" evidence="9">
    <location>
        <begin position="57"/>
        <end position="80"/>
    </location>
</feature>
<dbReference type="Gene3D" id="1.20.1420.30">
    <property type="entry name" value="NCX, central ion-binding region"/>
    <property type="match status" value="2"/>
</dbReference>
<evidence type="ECO:0000256" key="8">
    <source>
        <dbReference type="SAM" id="MobiDB-lite"/>
    </source>
</evidence>
<dbReference type="SUPFAM" id="SSF47473">
    <property type="entry name" value="EF-hand"/>
    <property type="match status" value="1"/>
</dbReference>
<keyword evidence="7 9" id="KW-0472">Membrane</keyword>
<dbReference type="InterPro" id="IPR004713">
    <property type="entry name" value="CaH_exchang"/>
</dbReference>
<feature type="transmembrane region" description="Helical" evidence="9">
    <location>
        <begin position="158"/>
        <end position="176"/>
    </location>
</feature>
<evidence type="ECO:0000256" key="9">
    <source>
        <dbReference type="SAM" id="Phobius"/>
    </source>
</evidence>
<protein>
    <recommendedName>
        <fullName evidence="10">Sodium/calcium exchanger membrane region domain-containing protein</fullName>
    </recommendedName>
</protein>
<accession>A0A2V0NWA7</accession>
<dbReference type="EMBL" id="BDRX01000028">
    <property type="protein sequence ID" value="GBF91924.1"/>
    <property type="molecule type" value="Genomic_DNA"/>
</dbReference>
<feature type="domain" description="Sodium/calcium exchanger membrane region" evidence="10">
    <location>
        <begin position="29"/>
        <end position="206"/>
    </location>
</feature>
<feature type="compositionally biased region" description="Low complexity" evidence="8">
    <location>
        <begin position="434"/>
        <end position="452"/>
    </location>
</feature>
<dbReference type="AlphaFoldDB" id="A0A2V0NWA7"/>
<reference evidence="11 12" key="1">
    <citation type="journal article" date="2018" name="Sci. Rep.">
        <title>Raphidocelis subcapitata (=Pseudokirchneriella subcapitata) provides an insight into genome evolution and environmental adaptations in the Sphaeropleales.</title>
        <authorList>
            <person name="Suzuki S."/>
            <person name="Yamaguchi H."/>
            <person name="Nakajima N."/>
            <person name="Kawachi M."/>
        </authorList>
    </citation>
    <scope>NUCLEOTIDE SEQUENCE [LARGE SCALE GENOMIC DNA]</scope>
    <source>
        <strain evidence="11 12">NIES-35</strain>
    </source>
</reference>
<dbReference type="InterPro" id="IPR004837">
    <property type="entry name" value="NaCa_Exmemb"/>
</dbReference>
<dbReference type="GO" id="GO:0005774">
    <property type="term" value="C:vacuolar membrane"/>
    <property type="evidence" value="ECO:0007669"/>
    <property type="project" value="UniProtKB-ARBA"/>
</dbReference>
<feature type="region of interest" description="Disordered" evidence="8">
    <location>
        <begin position="420"/>
        <end position="465"/>
    </location>
</feature>
<feature type="transmembrane region" description="Helical" evidence="9">
    <location>
        <begin position="597"/>
        <end position="619"/>
    </location>
</feature>
<evidence type="ECO:0000313" key="12">
    <source>
        <dbReference type="Proteomes" id="UP000247498"/>
    </source>
</evidence>
<keyword evidence="4 9" id="KW-0812">Transmembrane</keyword>
<comment type="caution">
    <text evidence="11">The sequence shown here is derived from an EMBL/GenBank/DDBJ whole genome shotgun (WGS) entry which is preliminary data.</text>
</comment>
<dbReference type="GO" id="GO:0006874">
    <property type="term" value="P:intracellular calcium ion homeostasis"/>
    <property type="evidence" value="ECO:0007669"/>
    <property type="project" value="TreeGrafter"/>
</dbReference>
<proteinExistence type="predicted"/>
<comment type="subcellular location">
    <subcellularLocation>
        <location evidence="1">Endomembrane system</location>
        <topology evidence="1">Multi-pass membrane protein</topology>
    </subcellularLocation>
</comment>
<sequence length="626" mass="66173">MADPVQPPPACGESYGFLPCSNNAWGALFLAVVYGYAVLRGAVMIGDGGEALMDLKLAPAVIGGLVLPIIGALPDALIIINSGLHESRSEAREEISVGMGTLAGSTVMLLTIVWGGSVLFGRCDLDESTGLQHDKRLSRPWFDLVRTGVSTDTATPRCAWAMLGAALLYLIVQLPYTLLRHPKHSTAPALAGCILCFLSLAAYCAYQVLAPGAQRRRIKAWHKHALRFHAVRSFSFAAQRFGGLVDASGRVRREVTTRLFNKFRKDECGCLDASDIRAMLIGLEIAKPRWGAWRSSSSSGSLGAAAATNGGGASGAGGGGGGAGRGGLGLDSKALDDHVSLWMREFDRQGTGRIDEEMFHRGVERWVAYKLRRSPLQSEPKFKKAKARDPVAATQQLLAHIDEAAAPLLVDFNRTLSGSGSDIGDPYTEDSDLESASADSASASGANAPASAGGDGDGGGGGEQEPWQIGLRAGALLAAGTALCAVFSDPLVGSVTDVSRASGIHPFFVAFIFMPLASNASELVSSLAFAASQTSNHISVTFNQVYGAVVMNSTLCFGCFLAIIRARRLPWTFGPEVAVIVLPTLLLAAFATRRRSWPAAWGLAALGFYPLALLLQWALRRAFHEV</sequence>
<dbReference type="Pfam" id="PF01699">
    <property type="entry name" value="Na_Ca_ex"/>
    <property type="match status" value="2"/>
</dbReference>
<feature type="transmembrane region" description="Helical" evidence="9">
    <location>
        <begin position="188"/>
        <end position="209"/>
    </location>
</feature>
<feature type="transmembrane region" description="Helical" evidence="9">
    <location>
        <begin position="571"/>
        <end position="591"/>
    </location>
</feature>
<keyword evidence="3" id="KW-0050">Antiport</keyword>
<evidence type="ECO:0000256" key="3">
    <source>
        <dbReference type="ARBA" id="ARBA00022449"/>
    </source>
</evidence>
<keyword evidence="5 9" id="KW-1133">Transmembrane helix</keyword>
<keyword evidence="12" id="KW-1185">Reference proteome</keyword>
<feature type="transmembrane region" description="Helical" evidence="9">
    <location>
        <begin position="507"/>
        <end position="532"/>
    </location>
</feature>
<feature type="transmembrane region" description="Helical" evidence="9">
    <location>
        <begin position="544"/>
        <end position="564"/>
    </location>
</feature>
<evidence type="ECO:0000256" key="6">
    <source>
        <dbReference type="ARBA" id="ARBA00023065"/>
    </source>
</evidence>
<dbReference type="InterPro" id="IPR011992">
    <property type="entry name" value="EF-hand-dom_pair"/>
</dbReference>
<dbReference type="PANTHER" id="PTHR31503">
    <property type="entry name" value="VACUOLAR CALCIUM ION TRANSPORTER"/>
    <property type="match status" value="1"/>
</dbReference>
<dbReference type="InterPro" id="IPR044880">
    <property type="entry name" value="NCX_ion-bd_dom_sf"/>
</dbReference>
<dbReference type="PANTHER" id="PTHR31503:SF36">
    <property type="entry name" value="SODIUM_CALCIUM EXCHANGER MEMBRANE REGION DOMAIN-CONTAINING PROTEIN"/>
    <property type="match status" value="1"/>
</dbReference>
<feature type="compositionally biased region" description="Gly residues" evidence="8">
    <location>
        <begin position="453"/>
        <end position="463"/>
    </location>
</feature>
<organism evidence="11 12">
    <name type="scientific">Raphidocelis subcapitata</name>
    <dbReference type="NCBI Taxonomy" id="307507"/>
    <lineage>
        <taxon>Eukaryota</taxon>
        <taxon>Viridiplantae</taxon>
        <taxon>Chlorophyta</taxon>
        <taxon>core chlorophytes</taxon>
        <taxon>Chlorophyceae</taxon>
        <taxon>CS clade</taxon>
        <taxon>Sphaeropleales</taxon>
        <taxon>Selenastraceae</taxon>
        <taxon>Raphidocelis</taxon>
    </lineage>
</organism>